<dbReference type="PANTHER" id="PTHR47623:SF1">
    <property type="entry name" value="OS09G0287300 PROTEIN"/>
    <property type="match status" value="1"/>
</dbReference>
<sequence>MTADTPKSLVLVRHAKSAWPDVPDHERPLAGRGRRDAPLAGQWLRDHGHVPDRVICSTAQRTRETWELASAHLDASPPVTYDRRLYGADLRQLLDVVAESGGDVGTLLLVGHDPGLQELILHLAGDRAGDALERVRVKFPTGAIATLAIASPWAELGAGSAELTEFVVPPRHGRPHHY</sequence>
<organism evidence="1 2">
    <name type="scientific">Planotetraspora mira</name>
    <dbReference type="NCBI Taxonomy" id="58121"/>
    <lineage>
        <taxon>Bacteria</taxon>
        <taxon>Bacillati</taxon>
        <taxon>Actinomycetota</taxon>
        <taxon>Actinomycetes</taxon>
        <taxon>Streptosporangiales</taxon>
        <taxon>Streptosporangiaceae</taxon>
        <taxon>Planotetraspora</taxon>
    </lineage>
</organism>
<dbReference type="CDD" id="cd07067">
    <property type="entry name" value="HP_PGM_like"/>
    <property type="match status" value="1"/>
</dbReference>
<gene>
    <name evidence="1" type="primary">sixA_2</name>
    <name evidence="1" type="ORF">Pmi06nite_53290</name>
</gene>
<evidence type="ECO:0000313" key="2">
    <source>
        <dbReference type="Proteomes" id="UP000650628"/>
    </source>
</evidence>
<keyword evidence="2" id="KW-1185">Reference proteome</keyword>
<dbReference type="Gene3D" id="3.40.50.1240">
    <property type="entry name" value="Phosphoglycerate mutase-like"/>
    <property type="match status" value="1"/>
</dbReference>
<reference evidence="1 2" key="1">
    <citation type="submission" date="2021-01" db="EMBL/GenBank/DDBJ databases">
        <title>Whole genome shotgun sequence of Planotetraspora mira NBRC 15435.</title>
        <authorList>
            <person name="Komaki H."/>
            <person name="Tamura T."/>
        </authorList>
    </citation>
    <scope>NUCLEOTIDE SEQUENCE [LARGE SCALE GENOMIC DNA]</scope>
    <source>
        <strain evidence="1 2">NBRC 15435</strain>
    </source>
</reference>
<dbReference type="SUPFAM" id="SSF53254">
    <property type="entry name" value="Phosphoglycerate mutase-like"/>
    <property type="match status" value="1"/>
</dbReference>
<dbReference type="Proteomes" id="UP000650628">
    <property type="component" value="Unassembled WGS sequence"/>
</dbReference>
<dbReference type="PANTHER" id="PTHR47623">
    <property type="entry name" value="OS09G0287300 PROTEIN"/>
    <property type="match status" value="1"/>
</dbReference>
<proteinExistence type="predicted"/>
<evidence type="ECO:0000313" key="1">
    <source>
        <dbReference type="EMBL" id="GII31887.1"/>
    </source>
</evidence>
<accession>A0A8J3TV44</accession>
<protein>
    <submittedName>
        <fullName evidence="1">Phosphohistidine phosphatase</fullName>
    </submittedName>
</protein>
<dbReference type="InterPro" id="IPR029033">
    <property type="entry name" value="His_PPase_superfam"/>
</dbReference>
<dbReference type="InterPro" id="IPR013078">
    <property type="entry name" value="His_Pase_superF_clade-1"/>
</dbReference>
<dbReference type="EMBL" id="BOOO01000031">
    <property type="protein sequence ID" value="GII31887.1"/>
    <property type="molecule type" value="Genomic_DNA"/>
</dbReference>
<dbReference type="RefSeq" id="WP_203955800.1">
    <property type="nucleotide sequence ID" value="NZ_BOOO01000031.1"/>
</dbReference>
<dbReference type="Pfam" id="PF00300">
    <property type="entry name" value="His_Phos_1"/>
    <property type="match status" value="1"/>
</dbReference>
<dbReference type="AlphaFoldDB" id="A0A8J3TV44"/>
<comment type="caution">
    <text evidence="1">The sequence shown here is derived from an EMBL/GenBank/DDBJ whole genome shotgun (WGS) entry which is preliminary data.</text>
</comment>
<name>A0A8J3TV44_9ACTN</name>